<evidence type="ECO:0000313" key="3">
    <source>
        <dbReference type="EMBL" id="CAX44466.1"/>
    </source>
</evidence>
<feature type="compositionally biased region" description="Polar residues" evidence="1">
    <location>
        <begin position="503"/>
        <end position="518"/>
    </location>
</feature>
<evidence type="ECO:0000313" key="2">
    <source>
        <dbReference type="CGD" id="CAL0000164494"/>
    </source>
</evidence>
<protein>
    <submittedName>
        <fullName evidence="3">Uncharacterized protein</fullName>
    </submittedName>
</protein>
<dbReference type="AlphaFoldDB" id="B9W708"/>
<dbReference type="VEuPathDB" id="FungiDB:CD36_02060"/>
<evidence type="ECO:0000313" key="4">
    <source>
        <dbReference type="Proteomes" id="UP000002605"/>
    </source>
</evidence>
<dbReference type="CGD" id="CAL0000164494">
    <property type="gene designation" value="Cd36_02060"/>
</dbReference>
<dbReference type="HOGENOM" id="CLU_478162_0_0_1"/>
<evidence type="ECO:0000256" key="1">
    <source>
        <dbReference type="SAM" id="MobiDB-lite"/>
    </source>
</evidence>
<feature type="compositionally biased region" description="Polar residues" evidence="1">
    <location>
        <begin position="305"/>
        <end position="314"/>
    </location>
</feature>
<keyword evidence="4" id="KW-1185">Reference proteome</keyword>
<sequence length="556" mass="63279">MKKPNTKQLLTTLDLPPVIPASIPTLDFEHAVNSYQPGNYKPEDLPDKIPIINESTGSFRRFIRRAKSRRVRKNDRRRIVSAPPGTYAEKELPGIPSSVPTSPIASTGITIIPENTTTSKPLFTQAHKTVSFINENIHYPMLTNPNYNPHQIVIIEEPHLKLEPKLTNDSETNSIGTDSILSTKSIDVPVVIHDDNNEVKEMIIHNSDNDSLVDSLFSEKEKRGEEDQIDPVTSHEEHEMDPSMLVLPKMRKKSPNKGVSLAKLNSHQVNSNSLGYCLDTPNVYKESRFPSVPSHIKIPKQMNEFANNDSTNTNEKQKTDNRRSLSDFTHMKHALIKSDYQDNNNVQEKHRSLISFSQLKLLGSKEEINKKTDKKSDKRRSWVVDFIHHGNTNRESIKQQKHRSISNIVVSKTKQPEPVTITTVPDKYNRKTRLSYSDFIRPQVRSISTPDVTRINKTLPPLPQNNIHDNHIKQTNAVEPSSYYNDTFIKPRRNKYTNINTAPITSTSHINNHSYPSKPTTGKSLPPIPPPSPPKINGEYYRTNRFGDRSYYVASM</sequence>
<feature type="region of interest" description="Disordered" evidence="1">
    <location>
        <begin position="503"/>
        <end position="537"/>
    </location>
</feature>
<reference evidence="3 4" key="1">
    <citation type="journal article" date="2009" name="Genome Res.">
        <title>Comparative genomics of the fungal pathogens Candida dubliniensis and Candida albicans.</title>
        <authorList>
            <person name="Jackson A.P."/>
            <person name="Gamble J.A."/>
            <person name="Yeomans T."/>
            <person name="Moran G.P."/>
            <person name="Saunders D."/>
            <person name="Harris D."/>
            <person name="Aslett M."/>
            <person name="Barrell J.F."/>
            <person name="Butler G."/>
            <person name="Citiulo F."/>
            <person name="Coleman D.C."/>
            <person name="de Groot P.W.J."/>
            <person name="Goodwin T.J."/>
            <person name="Quail M.A."/>
            <person name="McQuillan J."/>
            <person name="Munro C.A."/>
            <person name="Pain A."/>
            <person name="Poulter R.T."/>
            <person name="Rajandream M.A."/>
            <person name="Renauld H."/>
            <person name="Spiering M.J."/>
            <person name="Tivey A."/>
            <person name="Gow N.A.R."/>
            <person name="Barrell B."/>
            <person name="Sullivan D.J."/>
            <person name="Berriman M."/>
        </authorList>
    </citation>
    <scope>NUCLEOTIDE SEQUENCE [LARGE SCALE GENOMIC DNA]</scope>
    <source>
        <strain evidence="4">CD36 / ATCC MYA-646 / CBS 7987 / NCPF 3949 / NRRL Y-17841</strain>
    </source>
</reference>
<dbReference type="eggNOG" id="ENOG502RQD4">
    <property type="taxonomic scope" value="Eukaryota"/>
</dbReference>
<dbReference type="Proteomes" id="UP000002605">
    <property type="component" value="Chromosome 1"/>
</dbReference>
<feature type="compositionally biased region" description="Basic and acidic residues" evidence="1">
    <location>
        <begin position="315"/>
        <end position="325"/>
    </location>
</feature>
<name>B9W708_CANDC</name>
<dbReference type="EMBL" id="FM992688">
    <property type="protein sequence ID" value="CAX44466.1"/>
    <property type="molecule type" value="Genomic_DNA"/>
</dbReference>
<organism evidence="3 4">
    <name type="scientific">Candida dubliniensis (strain CD36 / ATCC MYA-646 / CBS 7987 / NCPF 3949 / NRRL Y-17841)</name>
    <name type="common">Yeast</name>
    <dbReference type="NCBI Taxonomy" id="573826"/>
    <lineage>
        <taxon>Eukaryota</taxon>
        <taxon>Fungi</taxon>
        <taxon>Dikarya</taxon>
        <taxon>Ascomycota</taxon>
        <taxon>Saccharomycotina</taxon>
        <taxon>Pichiomycetes</taxon>
        <taxon>Debaryomycetaceae</taxon>
        <taxon>Candida/Lodderomyces clade</taxon>
        <taxon>Candida</taxon>
    </lineage>
</organism>
<dbReference type="KEGG" id="cdu:CD36_02060"/>
<dbReference type="OrthoDB" id="4024635at2759"/>
<dbReference type="RefSeq" id="XP_002416879.1">
    <property type="nucleotide sequence ID" value="XM_002416834.1"/>
</dbReference>
<gene>
    <name evidence="2" type="ordered locus">Cd36_02060</name>
    <name evidence="3" type="ORF">CD36_02060</name>
</gene>
<feature type="region of interest" description="Disordered" evidence="1">
    <location>
        <begin position="219"/>
        <end position="240"/>
    </location>
</feature>
<proteinExistence type="predicted"/>
<accession>B9W708</accession>
<feature type="region of interest" description="Disordered" evidence="1">
    <location>
        <begin position="305"/>
        <end position="326"/>
    </location>
</feature>
<dbReference type="GeneID" id="8044414"/>